<comment type="caution">
    <text evidence="8">The sequence shown here is derived from an EMBL/GenBank/DDBJ whole genome shotgun (WGS) entry which is preliminary data.</text>
</comment>
<dbReference type="Proteomes" id="UP001597032">
    <property type="component" value="Unassembled WGS sequence"/>
</dbReference>
<proteinExistence type="inferred from homology"/>
<dbReference type="InterPro" id="IPR033453">
    <property type="entry name" value="Glyco_hydro_30_TIM-barrel"/>
</dbReference>
<evidence type="ECO:0000256" key="5">
    <source>
        <dbReference type="SAM" id="SignalP"/>
    </source>
</evidence>
<dbReference type="PROSITE" id="PS51257">
    <property type="entry name" value="PROKAR_LIPOPROTEIN"/>
    <property type="match status" value="1"/>
</dbReference>
<reference evidence="9" key="1">
    <citation type="journal article" date="2019" name="Int. J. Syst. Evol. Microbiol.">
        <title>The Global Catalogue of Microorganisms (GCM) 10K type strain sequencing project: providing services to taxonomists for standard genome sequencing and annotation.</title>
        <authorList>
            <consortium name="The Broad Institute Genomics Platform"/>
            <consortium name="The Broad Institute Genome Sequencing Center for Infectious Disease"/>
            <person name="Wu L."/>
            <person name="Ma J."/>
        </authorList>
    </citation>
    <scope>NUCLEOTIDE SEQUENCE [LARGE SCALE GENOMIC DNA]</scope>
    <source>
        <strain evidence="9">CCUG 60022</strain>
    </source>
</reference>
<feature type="domain" description="Glycosyl hydrolase family 30 TIM-barrel" evidence="6">
    <location>
        <begin position="94"/>
        <end position="431"/>
    </location>
</feature>
<dbReference type="EMBL" id="JBHTIC010000008">
    <property type="protein sequence ID" value="MFD0761952.1"/>
    <property type="molecule type" value="Genomic_DNA"/>
</dbReference>
<evidence type="ECO:0000256" key="3">
    <source>
        <dbReference type="ARBA" id="ARBA00022801"/>
    </source>
</evidence>
<evidence type="ECO:0000259" key="7">
    <source>
        <dbReference type="Pfam" id="PF17189"/>
    </source>
</evidence>
<evidence type="ECO:0000256" key="1">
    <source>
        <dbReference type="ARBA" id="ARBA00005382"/>
    </source>
</evidence>
<dbReference type="Pfam" id="PF17189">
    <property type="entry name" value="Glyco_hydro_30C"/>
    <property type="match status" value="1"/>
</dbReference>
<evidence type="ECO:0000256" key="4">
    <source>
        <dbReference type="RuleBase" id="RU361188"/>
    </source>
</evidence>
<dbReference type="Gene3D" id="2.60.40.1180">
    <property type="entry name" value="Golgi alpha-mannosidase II"/>
    <property type="match status" value="1"/>
</dbReference>
<keyword evidence="4" id="KW-0326">Glycosidase</keyword>
<keyword evidence="9" id="KW-1185">Reference proteome</keyword>
<dbReference type="SUPFAM" id="SSF51445">
    <property type="entry name" value="(Trans)glycosidases"/>
    <property type="match status" value="1"/>
</dbReference>
<gene>
    <name evidence="8" type="ORF">ACFQZW_07655</name>
</gene>
<dbReference type="RefSeq" id="WP_298262253.1">
    <property type="nucleotide sequence ID" value="NZ_JBHTIC010000008.1"/>
</dbReference>
<dbReference type="GO" id="GO:0016787">
    <property type="term" value="F:hydrolase activity"/>
    <property type="evidence" value="ECO:0007669"/>
    <property type="project" value="UniProtKB-KW"/>
</dbReference>
<evidence type="ECO:0000259" key="6">
    <source>
        <dbReference type="Pfam" id="PF02055"/>
    </source>
</evidence>
<dbReference type="PANTHER" id="PTHR11069:SF23">
    <property type="entry name" value="LYSOSOMAL ACID GLUCOSYLCERAMIDASE"/>
    <property type="match status" value="1"/>
</dbReference>
<keyword evidence="3 4" id="KW-0378">Hydrolase</keyword>
<dbReference type="PRINTS" id="PR00843">
    <property type="entry name" value="GLHYDRLASE30"/>
</dbReference>
<dbReference type="InterPro" id="IPR033452">
    <property type="entry name" value="GH30_C"/>
</dbReference>
<evidence type="ECO:0000313" key="9">
    <source>
        <dbReference type="Proteomes" id="UP001597032"/>
    </source>
</evidence>
<feature type="chain" id="PRO_5047343987" evidence="5">
    <location>
        <begin position="25"/>
        <end position="497"/>
    </location>
</feature>
<dbReference type="PANTHER" id="PTHR11069">
    <property type="entry name" value="GLUCOSYLCERAMIDASE"/>
    <property type="match status" value="1"/>
</dbReference>
<dbReference type="Gene3D" id="3.20.20.80">
    <property type="entry name" value="Glycosidases"/>
    <property type="match status" value="1"/>
</dbReference>
<evidence type="ECO:0000313" key="8">
    <source>
        <dbReference type="EMBL" id="MFD0761952.1"/>
    </source>
</evidence>
<organism evidence="8 9">
    <name type="scientific">Lutibacter aestuarii</name>
    <dbReference type="NCBI Taxonomy" id="861111"/>
    <lineage>
        <taxon>Bacteria</taxon>
        <taxon>Pseudomonadati</taxon>
        <taxon>Bacteroidota</taxon>
        <taxon>Flavobacteriia</taxon>
        <taxon>Flavobacteriales</taxon>
        <taxon>Flavobacteriaceae</taxon>
        <taxon>Lutibacter</taxon>
    </lineage>
</organism>
<feature type="signal peptide" evidence="5">
    <location>
        <begin position="1"/>
        <end position="24"/>
    </location>
</feature>
<accession>A0ABW2Z8D7</accession>
<keyword evidence="2 5" id="KW-0732">Signal</keyword>
<sequence length="497" mass="56408">MFRYSKNRNLLGLFCLLVALFTSCNTSNFKNNDVNKDIVETLLLTKNEIFQTSSKTTQKLESIGSIKFNSLKQPFETDVAIFVNTSKQFQEFIGIGAALTDASAETFFKLSEDQQRRFMEAYFSLDKGIGYSLARTIIHSCDFSSESYTYVEEGDEKLETFSIAHDKKYRIPFTKKAIEAAGGKLLMYASPWSPPAFMKTNNSMLQGGKLKSQFYQPWANYYVKFIKAYETEGIPIWGLSIQNEPMAVQRWESCIYTAEEERDFLKNYLGPTLEKEGLGDKKIIVWDHNRDLLFDRASVILKDPEASKYVWGTGFHWYEDWKDGTPMFKNVAAVNESFPDKKLIFTEGCNEAYDINRIGDPKLAERYAKAMINDFNNGTVAWTDWNILLNETGGPNHVGNLCFAPVHGNTQTGELTFTNSFYYIGHFSKFIRPGAKRISTGSTSNNLSATSFKNINGSIVIVVLNENDAEIDYRLTIDNQTSNVKISGRSIQTIILN</sequence>
<evidence type="ECO:0000256" key="2">
    <source>
        <dbReference type="ARBA" id="ARBA00022729"/>
    </source>
</evidence>
<protein>
    <submittedName>
        <fullName evidence="8">Glycoside hydrolase family 30 protein</fullName>
    </submittedName>
</protein>
<comment type="similarity">
    <text evidence="1 4">Belongs to the glycosyl hydrolase 30 family.</text>
</comment>
<dbReference type="Pfam" id="PF02055">
    <property type="entry name" value="Glyco_hydro_30"/>
    <property type="match status" value="1"/>
</dbReference>
<dbReference type="InterPro" id="IPR017853">
    <property type="entry name" value="GH"/>
</dbReference>
<name>A0ABW2Z8D7_9FLAO</name>
<feature type="domain" description="Glycosyl hydrolase family 30 beta sandwich" evidence="7">
    <location>
        <begin position="434"/>
        <end position="494"/>
    </location>
</feature>
<dbReference type="InterPro" id="IPR013780">
    <property type="entry name" value="Glyco_hydro_b"/>
</dbReference>
<dbReference type="InterPro" id="IPR001139">
    <property type="entry name" value="Glyco_hydro_30"/>
</dbReference>